<name>A0ABT1N601_9GAMM</name>
<comment type="caution">
    <text evidence="1">The sequence shown here is derived from an EMBL/GenBank/DDBJ whole genome shotgun (WGS) entry which is preliminary data.</text>
</comment>
<accession>A0ABT1N601</accession>
<reference evidence="1 2" key="1">
    <citation type="submission" date="2022-07" db="EMBL/GenBank/DDBJ databases">
        <title>Photobacterium pectinilyticum sp. nov., a marine bacterium isolated from surface seawater of Qingdao offshore.</title>
        <authorList>
            <person name="Wang X."/>
        </authorList>
    </citation>
    <scope>NUCLEOTIDE SEQUENCE [LARGE SCALE GENOMIC DNA]</scope>
    <source>
        <strain evidence="1 2">ZSDE20</strain>
    </source>
</reference>
<keyword evidence="2" id="KW-1185">Reference proteome</keyword>
<proteinExistence type="predicted"/>
<evidence type="ECO:0008006" key="3">
    <source>
        <dbReference type="Google" id="ProtNLM"/>
    </source>
</evidence>
<organism evidence="1 2">
    <name type="scientific">Photobacterium pectinilyticum</name>
    <dbReference type="NCBI Taxonomy" id="2906793"/>
    <lineage>
        <taxon>Bacteria</taxon>
        <taxon>Pseudomonadati</taxon>
        <taxon>Pseudomonadota</taxon>
        <taxon>Gammaproteobacteria</taxon>
        <taxon>Vibrionales</taxon>
        <taxon>Vibrionaceae</taxon>
        <taxon>Photobacterium</taxon>
    </lineage>
</organism>
<gene>
    <name evidence="1" type="ORF">NHN17_15880</name>
</gene>
<protein>
    <recommendedName>
        <fullName evidence="3">Amidohydrolase-related domain-containing protein</fullName>
    </recommendedName>
</protein>
<evidence type="ECO:0000313" key="1">
    <source>
        <dbReference type="EMBL" id="MCQ1059532.1"/>
    </source>
</evidence>
<sequence length="60" mass="6578">MTLTQFAKLMATNPEDLFGLENNGRIAMGQYTNLVMIKSDLSYVLTAGDLECSNSGMIMI</sequence>
<evidence type="ECO:0000313" key="2">
    <source>
        <dbReference type="Proteomes" id="UP001524460"/>
    </source>
</evidence>
<dbReference type="InterPro" id="IPR011059">
    <property type="entry name" value="Metal-dep_hydrolase_composite"/>
</dbReference>
<dbReference type="EMBL" id="JANEYT010000039">
    <property type="protein sequence ID" value="MCQ1059532.1"/>
    <property type="molecule type" value="Genomic_DNA"/>
</dbReference>
<dbReference type="Gene3D" id="3.20.20.140">
    <property type="entry name" value="Metal-dependent hydrolases"/>
    <property type="match status" value="1"/>
</dbReference>
<dbReference type="Gene3D" id="2.30.40.10">
    <property type="entry name" value="Urease, subunit C, domain 1"/>
    <property type="match status" value="1"/>
</dbReference>
<dbReference type="RefSeq" id="WP_255043597.1">
    <property type="nucleotide sequence ID" value="NZ_JANEYT010000039.1"/>
</dbReference>
<dbReference type="Proteomes" id="UP001524460">
    <property type="component" value="Unassembled WGS sequence"/>
</dbReference>